<protein>
    <submittedName>
        <fullName evidence="1">Uncharacterized protein</fullName>
    </submittedName>
</protein>
<keyword evidence="2" id="KW-1185">Reference proteome</keyword>
<dbReference type="Proteomes" id="UP000266861">
    <property type="component" value="Unassembled WGS sequence"/>
</dbReference>
<proteinExistence type="predicted"/>
<reference evidence="1 2" key="1">
    <citation type="submission" date="2018-08" db="EMBL/GenBank/DDBJ databases">
        <title>Genome and evolution of the arbuscular mycorrhizal fungus Diversispora epigaea (formerly Glomus versiforme) and its bacterial endosymbionts.</title>
        <authorList>
            <person name="Sun X."/>
            <person name="Fei Z."/>
            <person name="Harrison M."/>
        </authorList>
    </citation>
    <scope>NUCLEOTIDE SEQUENCE [LARGE SCALE GENOMIC DNA]</scope>
    <source>
        <strain evidence="1 2">IT104</strain>
    </source>
</reference>
<evidence type="ECO:0000313" key="1">
    <source>
        <dbReference type="EMBL" id="RHZ50635.1"/>
    </source>
</evidence>
<gene>
    <name evidence="1" type="ORF">Glove_494g32</name>
</gene>
<dbReference type="AlphaFoldDB" id="A0A397GI42"/>
<sequence>MAQQQNQLRRCLYQKQQQLVQLSLNTLLPPRSPLLLTQIQKENLSPEGSTFTQIRPSTCSNIPISPDSTNRSVSPIENRQCIQRDFLIEQNDSDSEIEYQPITDPPKNRNTEIEPKDQLLINFDESNNNNLEPEREELNKEDQDIEAYNNENLRQFLQQINKE</sequence>
<name>A0A397GI42_9GLOM</name>
<evidence type="ECO:0000313" key="2">
    <source>
        <dbReference type="Proteomes" id="UP000266861"/>
    </source>
</evidence>
<dbReference type="EMBL" id="PQFF01000429">
    <property type="protein sequence ID" value="RHZ50635.1"/>
    <property type="molecule type" value="Genomic_DNA"/>
</dbReference>
<organism evidence="1 2">
    <name type="scientific">Diversispora epigaea</name>
    <dbReference type="NCBI Taxonomy" id="1348612"/>
    <lineage>
        <taxon>Eukaryota</taxon>
        <taxon>Fungi</taxon>
        <taxon>Fungi incertae sedis</taxon>
        <taxon>Mucoromycota</taxon>
        <taxon>Glomeromycotina</taxon>
        <taxon>Glomeromycetes</taxon>
        <taxon>Diversisporales</taxon>
        <taxon>Diversisporaceae</taxon>
        <taxon>Diversispora</taxon>
    </lineage>
</organism>
<accession>A0A397GI42</accession>
<comment type="caution">
    <text evidence="1">The sequence shown here is derived from an EMBL/GenBank/DDBJ whole genome shotgun (WGS) entry which is preliminary data.</text>
</comment>